<dbReference type="Pfam" id="PF00072">
    <property type="entry name" value="Response_reg"/>
    <property type="match status" value="1"/>
</dbReference>
<accession>A0A1X3GY55</accession>
<sequence length="224" mass="23775">MCPIRITLTDDHPLVLAGMKALLQDVHDIEIVGEATDGQAALDIIRHATPDIAILDISLPGISGLEVARTLATQLPQVRLLALTVHEDHAYVQPMLQAGARGYLLKRSAADELERAVRAIAGGGLYLDPAIAEKALPSAQGAHSSSGASTAGELTPRESEVLRFIAQGFSNKEIANQLSISIKTVETYKARAVEKLGLFTRADIVRYGVALGWLGHSGKSADQA</sequence>
<proteinExistence type="predicted"/>
<dbReference type="SUPFAM" id="SSF46894">
    <property type="entry name" value="C-terminal effector domain of the bipartite response regulators"/>
    <property type="match status" value="1"/>
</dbReference>
<keyword evidence="1 3" id="KW-0597">Phosphoprotein</keyword>
<dbReference type="CDD" id="cd06170">
    <property type="entry name" value="LuxR_C_like"/>
    <property type="match status" value="1"/>
</dbReference>
<protein>
    <submittedName>
        <fullName evidence="6">DNA-binding response regulator</fullName>
    </submittedName>
</protein>
<dbReference type="InterPro" id="IPR016032">
    <property type="entry name" value="Sig_transdc_resp-reg_C-effctor"/>
</dbReference>
<evidence type="ECO:0000256" key="1">
    <source>
        <dbReference type="ARBA" id="ARBA00022553"/>
    </source>
</evidence>
<evidence type="ECO:0000256" key="2">
    <source>
        <dbReference type="ARBA" id="ARBA00023125"/>
    </source>
</evidence>
<dbReference type="AlphaFoldDB" id="A0A1X3GY55"/>
<dbReference type="OrthoDB" id="9814495at2"/>
<dbReference type="PRINTS" id="PR00038">
    <property type="entry name" value="HTHLUXR"/>
</dbReference>
<dbReference type="RefSeq" id="WP_085361820.1">
    <property type="nucleotide sequence ID" value="NZ_NAFD01000192.1"/>
</dbReference>
<dbReference type="InterPro" id="IPR058245">
    <property type="entry name" value="NreC/VraR/RcsB-like_REC"/>
</dbReference>
<dbReference type="InterPro" id="IPR039420">
    <property type="entry name" value="WalR-like"/>
</dbReference>
<name>A0A1X3GY55_9BRAD</name>
<dbReference type="Gene3D" id="3.40.50.2300">
    <property type="match status" value="1"/>
</dbReference>
<evidence type="ECO:0000259" key="5">
    <source>
        <dbReference type="PROSITE" id="PS50110"/>
    </source>
</evidence>
<dbReference type="InterPro" id="IPR011006">
    <property type="entry name" value="CheY-like_superfamily"/>
</dbReference>
<dbReference type="GO" id="GO:0003677">
    <property type="term" value="F:DNA binding"/>
    <property type="evidence" value="ECO:0007669"/>
    <property type="project" value="UniProtKB-KW"/>
</dbReference>
<reference evidence="6 7" key="1">
    <citation type="submission" date="2017-03" db="EMBL/GenBank/DDBJ databases">
        <title>Whole genome sequences of fourteen strains of Bradyrhizobium canariense and one strain of Bradyrhizobium japonicum isolated from Lupinus (Papilionoideae: Genisteae) species in Algeria.</title>
        <authorList>
            <person name="Crovadore J."/>
            <person name="Chekireb D."/>
            <person name="Brachmann A."/>
            <person name="Chablais R."/>
            <person name="Cochard B."/>
            <person name="Lefort F."/>
        </authorList>
    </citation>
    <scope>NUCLEOTIDE SEQUENCE [LARGE SCALE GENOMIC DNA]</scope>
    <source>
        <strain evidence="6 7">UBMA195</strain>
    </source>
</reference>
<dbReference type="PROSITE" id="PS00622">
    <property type="entry name" value="HTH_LUXR_1"/>
    <property type="match status" value="1"/>
</dbReference>
<dbReference type="SMART" id="SM00448">
    <property type="entry name" value="REC"/>
    <property type="match status" value="1"/>
</dbReference>
<dbReference type="GO" id="GO:0006355">
    <property type="term" value="P:regulation of DNA-templated transcription"/>
    <property type="evidence" value="ECO:0007669"/>
    <property type="project" value="InterPro"/>
</dbReference>
<dbReference type="CDD" id="cd17535">
    <property type="entry name" value="REC_NarL-like"/>
    <property type="match status" value="1"/>
</dbReference>
<evidence type="ECO:0000313" key="6">
    <source>
        <dbReference type="EMBL" id="OSJ03224.1"/>
    </source>
</evidence>
<evidence type="ECO:0000259" key="4">
    <source>
        <dbReference type="PROSITE" id="PS50043"/>
    </source>
</evidence>
<dbReference type="PROSITE" id="PS50110">
    <property type="entry name" value="RESPONSE_REGULATORY"/>
    <property type="match status" value="1"/>
</dbReference>
<dbReference type="PROSITE" id="PS50043">
    <property type="entry name" value="HTH_LUXR_2"/>
    <property type="match status" value="1"/>
</dbReference>
<gene>
    <name evidence="6" type="ORF">BSZ18_32320</name>
</gene>
<feature type="domain" description="HTH luxR-type" evidence="4">
    <location>
        <begin position="147"/>
        <end position="212"/>
    </location>
</feature>
<dbReference type="InterPro" id="IPR001789">
    <property type="entry name" value="Sig_transdc_resp-reg_receiver"/>
</dbReference>
<dbReference type="PANTHER" id="PTHR43214">
    <property type="entry name" value="TWO-COMPONENT RESPONSE REGULATOR"/>
    <property type="match status" value="1"/>
</dbReference>
<organism evidence="6 7">
    <name type="scientific">Bradyrhizobium canariense</name>
    <dbReference type="NCBI Taxonomy" id="255045"/>
    <lineage>
        <taxon>Bacteria</taxon>
        <taxon>Pseudomonadati</taxon>
        <taxon>Pseudomonadota</taxon>
        <taxon>Alphaproteobacteria</taxon>
        <taxon>Hyphomicrobiales</taxon>
        <taxon>Nitrobacteraceae</taxon>
        <taxon>Bradyrhizobium</taxon>
    </lineage>
</organism>
<comment type="caution">
    <text evidence="6">The sequence shown here is derived from an EMBL/GenBank/DDBJ whole genome shotgun (WGS) entry which is preliminary data.</text>
</comment>
<dbReference type="Proteomes" id="UP000193553">
    <property type="component" value="Unassembled WGS sequence"/>
</dbReference>
<dbReference type="Pfam" id="PF00196">
    <property type="entry name" value="GerE"/>
    <property type="match status" value="1"/>
</dbReference>
<dbReference type="PANTHER" id="PTHR43214:SF43">
    <property type="entry name" value="TWO-COMPONENT RESPONSE REGULATOR"/>
    <property type="match status" value="1"/>
</dbReference>
<feature type="domain" description="Response regulatory" evidence="5">
    <location>
        <begin position="5"/>
        <end position="121"/>
    </location>
</feature>
<evidence type="ECO:0000313" key="7">
    <source>
        <dbReference type="Proteomes" id="UP000193553"/>
    </source>
</evidence>
<evidence type="ECO:0000256" key="3">
    <source>
        <dbReference type="PROSITE-ProRule" id="PRU00169"/>
    </source>
</evidence>
<dbReference type="SUPFAM" id="SSF52172">
    <property type="entry name" value="CheY-like"/>
    <property type="match status" value="1"/>
</dbReference>
<dbReference type="InterPro" id="IPR000792">
    <property type="entry name" value="Tscrpt_reg_LuxR_C"/>
</dbReference>
<feature type="modified residue" description="4-aspartylphosphate" evidence="3">
    <location>
        <position position="56"/>
    </location>
</feature>
<dbReference type="GO" id="GO:0000160">
    <property type="term" value="P:phosphorelay signal transduction system"/>
    <property type="evidence" value="ECO:0007669"/>
    <property type="project" value="InterPro"/>
</dbReference>
<dbReference type="SMART" id="SM00421">
    <property type="entry name" value="HTH_LUXR"/>
    <property type="match status" value="1"/>
</dbReference>
<keyword evidence="2 6" id="KW-0238">DNA-binding</keyword>
<dbReference type="EMBL" id="NAFI01000187">
    <property type="protein sequence ID" value="OSJ03224.1"/>
    <property type="molecule type" value="Genomic_DNA"/>
</dbReference>